<organism evidence="1 2">
    <name type="scientific">Racocetra persica</name>
    <dbReference type="NCBI Taxonomy" id="160502"/>
    <lineage>
        <taxon>Eukaryota</taxon>
        <taxon>Fungi</taxon>
        <taxon>Fungi incertae sedis</taxon>
        <taxon>Mucoromycota</taxon>
        <taxon>Glomeromycotina</taxon>
        <taxon>Glomeromycetes</taxon>
        <taxon>Diversisporales</taxon>
        <taxon>Gigasporaceae</taxon>
        <taxon>Racocetra</taxon>
    </lineage>
</organism>
<gene>
    <name evidence="1" type="ORF">RPERSI_LOCUS98</name>
</gene>
<reference evidence="1" key="1">
    <citation type="submission" date="2021-06" db="EMBL/GenBank/DDBJ databases">
        <authorList>
            <person name="Kallberg Y."/>
            <person name="Tangrot J."/>
            <person name="Rosling A."/>
        </authorList>
    </citation>
    <scope>NUCLEOTIDE SEQUENCE</scope>
    <source>
        <strain evidence="1">MA461A</strain>
    </source>
</reference>
<keyword evidence="2" id="KW-1185">Reference proteome</keyword>
<proteinExistence type="predicted"/>
<comment type="caution">
    <text evidence="1">The sequence shown here is derived from an EMBL/GenBank/DDBJ whole genome shotgun (WGS) entry which is preliminary data.</text>
</comment>
<dbReference type="Proteomes" id="UP000789920">
    <property type="component" value="Unassembled WGS sequence"/>
</dbReference>
<protein>
    <submittedName>
        <fullName evidence="1">4063_t:CDS:1</fullName>
    </submittedName>
</protein>
<dbReference type="EMBL" id="CAJVQC010000065">
    <property type="protein sequence ID" value="CAG8459665.1"/>
    <property type="molecule type" value="Genomic_DNA"/>
</dbReference>
<sequence>MIHSKKALFNMKLIPSHWYSEEGLKIFNKSQESSVLVVQNKNNPILTTIMTGSNNVLESILQRFIDEQISVQNKNTSEQELNQKNNSFSISNLCQHKDELLESG</sequence>
<evidence type="ECO:0000313" key="2">
    <source>
        <dbReference type="Proteomes" id="UP000789920"/>
    </source>
</evidence>
<evidence type="ECO:0000313" key="1">
    <source>
        <dbReference type="EMBL" id="CAG8459665.1"/>
    </source>
</evidence>
<accession>A0ACA9KAG2</accession>
<name>A0ACA9KAG2_9GLOM</name>